<keyword evidence="3" id="KW-1185">Reference proteome</keyword>
<gene>
    <name evidence="2" type="ORF">AVEN_161590_1</name>
</gene>
<dbReference type="OrthoDB" id="6425443at2759"/>
<dbReference type="PANTHER" id="PTHR47331">
    <property type="entry name" value="PHD-TYPE DOMAIN-CONTAINING PROTEIN"/>
    <property type="match status" value="1"/>
</dbReference>
<dbReference type="InterPro" id="IPR012337">
    <property type="entry name" value="RNaseH-like_sf"/>
</dbReference>
<protein>
    <recommendedName>
        <fullName evidence="1">Integrase zinc-binding domain-containing protein</fullName>
    </recommendedName>
</protein>
<dbReference type="SUPFAM" id="SSF53098">
    <property type="entry name" value="Ribonuclease H-like"/>
    <property type="match status" value="1"/>
</dbReference>
<dbReference type="Proteomes" id="UP000499080">
    <property type="component" value="Unassembled WGS sequence"/>
</dbReference>
<dbReference type="AlphaFoldDB" id="A0A4Y2FHA7"/>
<dbReference type="Pfam" id="PF17921">
    <property type="entry name" value="Integrase_H2C2"/>
    <property type="match status" value="1"/>
</dbReference>
<organism evidence="2 3">
    <name type="scientific">Araneus ventricosus</name>
    <name type="common">Orbweaver spider</name>
    <name type="synonym">Epeira ventricosa</name>
    <dbReference type="NCBI Taxonomy" id="182803"/>
    <lineage>
        <taxon>Eukaryota</taxon>
        <taxon>Metazoa</taxon>
        <taxon>Ecdysozoa</taxon>
        <taxon>Arthropoda</taxon>
        <taxon>Chelicerata</taxon>
        <taxon>Arachnida</taxon>
        <taxon>Araneae</taxon>
        <taxon>Araneomorphae</taxon>
        <taxon>Entelegynae</taxon>
        <taxon>Araneoidea</taxon>
        <taxon>Araneidae</taxon>
        <taxon>Araneus</taxon>
    </lineage>
</organism>
<comment type="caution">
    <text evidence="2">The sequence shown here is derived from an EMBL/GenBank/DDBJ whole genome shotgun (WGS) entry which is preliminary data.</text>
</comment>
<dbReference type="InterPro" id="IPR008042">
    <property type="entry name" value="Retrotrans_Pao"/>
</dbReference>
<dbReference type="Pfam" id="PF05380">
    <property type="entry name" value="Peptidase_A17"/>
    <property type="match status" value="1"/>
</dbReference>
<evidence type="ECO:0000259" key="1">
    <source>
        <dbReference type="Pfam" id="PF17921"/>
    </source>
</evidence>
<feature type="domain" description="Integrase zinc-binding" evidence="1">
    <location>
        <begin position="268"/>
        <end position="319"/>
    </location>
</feature>
<dbReference type="InterPro" id="IPR041588">
    <property type="entry name" value="Integrase_H2C2"/>
</dbReference>
<accession>A0A4Y2FHA7</accession>
<sequence length="431" mass="49683">MHIFADACKEAYATCVFLRTDASQGVKVVLVRAKSRVAPLKQVTIPRLELTACCIGDRLAHSVQQALNITEMQTIFWSDSMVNCTGRGKKGDGKINLANLISRGCSPSHLVESHWWEGPWCLVESPDNWPVTELINCETSTISSERKKVRLCNLNLSEEKVPWYARKFSKFHSILRLVAWVLRFINNVRSRTNEKKRGQLTVEETESAEIQLFRSVQAQSFPDEKSIPNMCVFRDEKNIIRVKTRITERIDTPHFLSAIILPNDCIFTQRLLEHLHIENYHAGTQLLLSIIREKYWIFGGRRTVRKIWNAYVKCSRFKSKSPTADPVSLPADRVKDMFEVVGVDLAGPLYIKRGTKVWAALYTCTLYRELHIELVSSLSTDAFLLYFRRFVSRRGRPRIIYSDNCTNFRGPITNWLLSIGTKFLDMQRYNV</sequence>
<dbReference type="InterPro" id="IPR036397">
    <property type="entry name" value="RNaseH_sf"/>
</dbReference>
<dbReference type="GO" id="GO:0003676">
    <property type="term" value="F:nucleic acid binding"/>
    <property type="evidence" value="ECO:0007669"/>
    <property type="project" value="InterPro"/>
</dbReference>
<evidence type="ECO:0000313" key="3">
    <source>
        <dbReference type="Proteomes" id="UP000499080"/>
    </source>
</evidence>
<dbReference type="Gene3D" id="3.30.420.10">
    <property type="entry name" value="Ribonuclease H-like superfamily/Ribonuclease H"/>
    <property type="match status" value="1"/>
</dbReference>
<proteinExistence type="predicted"/>
<evidence type="ECO:0000313" key="2">
    <source>
        <dbReference type="EMBL" id="GBM40950.1"/>
    </source>
</evidence>
<name>A0A4Y2FHA7_ARAVE</name>
<dbReference type="EMBL" id="BGPR01000948">
    <property type="protein sequence ID" value="GBM40950.1"/>
    <property type="molecule type" value="Genomic_DNA"/>
</dbReference>
<reference evidence="2 3" key="1">
    <citation type="journal article" date="2019" name="Sci. Rep.">
        <title>Orb-weaving spider Araneus ventricosus genome elucidates the spidroin gene catalogue.</title>
        <authorList>
            <person name="Kono N."/>
            <person name="Nakamura H."/>
            <person name="Ohtoshi R."/>
            <person name="Moran D.A.P."/>
            <person name="Shinohara A."/>
            <person name="Yoshida Y."/>
            <person name="Fujiwara M."/>
            <person name="Mori M."/>
            <person name="Tomita M."/>
            <person name="Arakawa K."/>
        </authorList>
    </citation>
    <scope>NUCLEOTIDE SEQUENCE [LARGE SCALE GENOMIC DNA]</scope>
</reference>